<keyword evidence="1" id="KW-0472">Membrane</keyword>
<keyword evidence="3" id="KW-1185">Reference proteome</keyword>
<evidence type="ECO:0000256" key="1">
    <source>
        <dbReference type="SAM" id="Phobius"/>
    </source>
</evidence>
<dbReference type="EMBL" id="JAACJN010000660">
    <property type="protein sequence ID" value="KAF5335884.1"/>
    <property type="molecule type" value="Genomic_DNA"/>
</dbReference>
<evidence type="ECO:0000313" key="3">
    <source>
        <dbReference type="Proteomes" id="UP000518752"/>
    </source>
</evidence>
<keyword evidence="1" id="KW-1133">Transmembrane helix</keyword>
<comment type="caution">
    <text evidence="2">The sequence shown here is derived from an EMBL/GenBank/DDBJ whole genome shotgun (WGS) entry which is preliminary data.</text>
</comment>
<keyword evidence="1" id="KW-0812">Transmembrane</keyword>
<organism evidence="2 3">
    <name type="scientific">Collybiopsis confluens</name>
    <dbReference type="NCBI Taxonomy" id="2823264"/>
    <lineage>
        <taxon>Eukaryota</taxon>
        <taxon>Fungi</taxon>
        <taxon>Dikarya</taxon>
        <taxon>Basidiomycota</taxon>
        <taxon>Agaricomycotina</taxon>
        <taxon>Agaricomycetes</taxon>
        <taxon>Agaricomycetidae</taxon>
        <taxon>Agaricales</taxon>
        <taxon>Marasmiineae</taxon>
        <taxon>Omphalotaceae</taxon>
        <taxon>Collybiopsis</taxon>
    </lineage>
</organism>
<dbReference type="AlphaFoldDB" id="A0A8H5C686"/>
<feature type="transmembrane region" description="Helical" evidence="1">
    <location>
        <begin position="51"/>
        <end position="76"/>
    </location>
</feature>
<dbReference type="Proteomes" id="UP000518752">
    <property type="component" value="Unassembled WGS sequence"/>
</dbReference>
<reference evidence="2 3" key="1">
    <citation type="journal article" date="2020" name="ISME J.">
        <title>Uncovering the hidden diversity of litter-decomposition mechanisms in mushroom-forming fungi.</title>
        <authorList>
            <person name="Floudas D."/>
            <person name="Bentzer J."/>
            <person name="Ahren D."/>
            <person name="Johansson T."/>
            <person name="Persson P."/>
            <person name="Tunlid A."/>
        </authorList>
    </citation>
    <scope>NUCLEOTIDE SEQUENCE [LARGE SCALE GENOMIC DNA]</scope>
    <source>
        <strain evidence="2 3">CBS 406.79</strain>
    </source>
</reference>
<protein>
    <recommendedName>
        <fullName evidence="4">Transmembrane protein</fullName>
    </recommendedName>
</protein>
<proteinExistence type="predicted"/>
<evidence type="ECO:0000313" key="2">
    <source>
        <dbReference type="EMBL" id="KAF5335884.1"/>
    </source>
</evidence>
<name>A0A8H5C686_9AGAR</name>
<sequence>MRGGGISECPMEQELAMFPRRIEYDTMKGSTTSSSSTSAAKSTSYHPLLHLLLVILIAIIPFFFTHIKTFVILFVIGRTGTKYVLYSEILLVTSAMRKTRDGLPQQIS</sequence>
<accession>A0A8H5C686</accession>
<gene>
    <name evidence="2" type="ORF">D9757_015141</name>
</gene>
<evidence type="ECO:0008006" key="4">
    <source>
        <dbReference type="Google" id="ProtNLM"/>
    </source>
</evidence>